<evidence type="ECO:0000313" key="1">
    <source>
        <dbReference type="EMBL" id="GAH55440.1"/>
    </source>
</evidence>
<proteinExistence type="predicted"/>
<protein>
    <submittedName>
        <fullName evidence="1">Uncharacterized protein</fullName>
    </submittedName>
</protein>
<dbReference type="EMBL" id="BARU01015796">
    <property type="protein sequence ID" value="GAH55440.1"/>
    <property type="molecule type" value="Genomic_DNA"/>
</dbReference>
<name>X1HEE8_9ZZZZ</name>
<dbReference type="AlphaFoldDB" id="X1HEE8"/>
<accession>X1HEE8</accession>
<comment type="caution">
    <text evidence="1">The sequence shown here is derived from an EMBL/GenBank/DDBJ whole genome shotgun (WGS) entry which is preliminary data.</text>
</comment>
<organism evidence="1">
    <name type="scientific">marine sediment metagenome</name>
    <dbReference type="NCBI Taxonomy" id="412755"/>
    <lineage>
        <taxon>unclassified sequences</taxon>
        <taxon>metagenomes</taxon>
        <taxon>ecological metagenomes</taxon>
    </lineage>
</organism>
<sequence length="49" mass="5293">LKAETHMFASIVDTYGNLLTDEIDLQSGEFLITWDDLSGTFTIGGSVVA</sequence>
<reference evidence="1" key="1">
    <citation type="journal article" date="2014" name="Front. Microbiol.">
        <title>High frequency of phylogenetically diverse reductive dehalogenase-homologous genes in deep subseafloor sedimentary metagenomes.</title>
        <authorList>
            <person name="Kawai M."/>
            <person name="Futagami T."/>
            <person name="Toyoda A."/>
            <person name="Takaki Y."/>
            <person name="Nishi S."/>
            <person name="Hori S."/>
            <person name="Arai W."/>
            <person name="Tsubouchi T."/>
            <person name="Morono Y."/>
            <person name="Uchiyama I."/>
            <person name="Ito T."/>
            <person name="Fujiyama A."/>
            <person name="Inagaki F."/>
            <person name="Takami H."/>
        </authorList>
    </citation>
    <scope>NUCLEOTIDE SEQUENCE</scope>
    <source>
        <strain evidence="1">Expedition CK06-06</strain>
    </source>
</reference>
<gene>
    <name evidence="1" type="ORF">S03H2_26875</name>
</gene>
<feature type="non-terminal residue" evidence="1">
    <location>
        <position position="1"/>
    </location>
</feature>